<evidence type="ECO:0000313" key="3">
    <source>
        <dbReference type="Proteomes" id="UP000246464"/>
    </source>
</evidence>
<proteinExistence type="predicted"/>
<keyword evidence="3" id="KW-1185">Reference proteome</keyword>
<accession>A0A2U9B965</accession>
<dbReference type="GO" id="GO:0016301">
    <property type="term" value="F:kinase activity"/>
    <property type="evidence" value="ECO:0007669"/>
    <property type="project" value="UniProtKB-KW"/>
</dbReference>
<organism evidence="2 3">
    <name type="scientific">Scophthalmus maximus</name>
    <name type="common">Turbot</name>
    <name type="synonym">Psetta maxima</name>
    <dbReference type="NCBI Taxonomy" id="52904"/>
    <lineage>
        <taxon>Eukaryota</taxon>
        <taxon>Metazoa</taxon>
        <taxon>Chordata</taxon>
        <taxon>Craniata</taxon>
        <taxon>Vertebrata</taxon>
        <taxon>Euteleostomi</taxon>
        <taxon>Actinopterygii</taxon>
        <taxon>Neopterygii</taxon>
        <taxon>Teleostei</taxon>
        <taxon>Neoteleostei</taxon>
        <taxon>Acanthomorphata</taxon>
        <taxon>Carangaria</taxon>
        <taxon>Pleuronectiformes</taxon>
        <taxon>Pleuronectoidei</taxon>
        <taxon>Scophthalmidae</taxon>
        <taxon>Scophthalmus</taxon>
    </lineage>
</organism>
<dbReference type="STRING" id="52904.ENSSMAP00000002648"/>
<feature type="region of interest" description="Disordered" evidence="1">
    <location>
        <begin position="30"/>
        <end position="62"/>
    </location>
</feature>
<keyword evidence="2" id="KW-0808">Transferase</keyword>
<sequence length="62" mass="7250">MAYFLKRPNIYNHDAQSTVLKEDAIPTIFDVASQPQNGQEKRNKETTKVDETESRGRKRKRN</sequence>
<reference evidence="2 3" key="1">
    <citation type="submission" date="2017-12" db="EMBL/GenBank/DDBJ databases">
        <title>Integrating genomic resources of turbot (Scophthalmus maximus) in depth evaluation of genetic and physical mapping variation across individuals.</title>
        <authorList>
            <person name="Martinez P."/>
        </authorList>
    </citation>
    <scope>NUCLEOTIDE SEQUENCE [LARGE SCALE GENOMIC DNA]</scope>
</reference>
<gene>
    <name evidence="2" type="ORF">SMAX5B_004865</name>
</gene>
<feature type="compositionally biased region" description="Basic and acidic residues" evidence="1">
    <location>
        <begin position="39"/>
        <end position="55"/>
    </location>
</feature>
<dbReference type="AlphaFoldDB" id="A0A2U9B965"/>
<evidence type="ECO:0000313" key="2">
    <source>
        <dbReference type="EMBL" id="AWP00485.1"/>
    </source>
</evidence>
<dbReference type="EMBL" id="CP026246">
    <property type="protein sequence ID" value="AWP00485.1"/>
    <property type="molecule type" value="Genomic_DNA"/>
</dbReference>
<keyword evidence="2" id="KW-0418">Kinase</keyword>
<evidence type="ECO:0000256" key="1">
    <source>
        <dbReference type="SAM" id="MobiDB-lite"/>
    </source>
</evidence>
<name>A0A2U9B965_SCOMX</name>
<protein>
    <submittedName>
        <fullName evidence="2">Putative 52 kDa repressor of the inhibitor of the protein kinase-like</fullName>
    </submittedName>
</protein>
<dbReference type="Proteomes" id="UP000246464">
    <property type="component" value="Chromosome 4"/>
</dbReference>